<dbReference type="RefSeq" id="WP_074718055.1">
    <property type="nucleotide sequence ID" value="NZ_FNPG01000020.1"/>
</dbReference>
<dbReference type="GO" id="GO:0000156">
    <property type="term" value="F:phosphorelay response regulator activity"/>
    <property type="evidence" value="ECO:0007669"/>
    <property type="project" value="InterPro"/>
</dbReference>
<dbReference type="OrthoDB" id="9812232at2"/>
<reference evidence="2 3" key="1">
    <citation type="submission" date="2016-10" db="EMBL/GenBank/DDBJ databases">
        <authorList>
            <person name="de Groot N.N."/>
        </authorList>
    </citation>
    <scope>NUCLEOTIDE SEQUENCE [LARGE SCALE GENOMIC DNA]</scope>
    <source>
        <strain evidence="2 3">DSM 14045</strain>
    </source>
</reference>
<evidence type="ECO:0000259" key="1">
    <source>
        <dbReference type="PROSITE" id="PS50930"/>
    </source>
</evidence>
<organism evidence="2 3">
    <name type="scientific">Lachnobacterium bovis DSM 14045</name>
    <dbReference type="NCBI Taxonomy" id="1122142"/>
    <lineage>
        <taxon>Bacteria</taxon>
        <taxon>Bacillati</taxon>
        <taxon>Bacillota</taxon>
        <taxon>Clostridia</taxon>
        <taxon>Lachnospirales</taxon>
        <taxon>Lachnospiraceae</taxon>
        <taxon>Lachnobacterium</taxon>
    </lineage>
</organism>
<evidence type="ECO:0000313" key="2">
    <source>
        <dbReference type="EMBL" id="SDY50781.1"/>
    </source>
</evidence>
<dbReference type="GO" id="GO:0003677">
    <property type="term" value="F:DNA binding"/>
    <property type="evidence" value="ECO:0007669"/>
    <property type="project" value="InterPro"/>
</dbReference>
<accession>A0A1H3KF38</accession>
<protein>
    <submittedName>
        <fullName evidence="2">Two component transcriptional regulator, LytTR family</fullName>
    </submittedName>
</protein>
<dbReference type="STRING" id="1122142.SAMN02910414_01707"/>
<name>A0A1H3KF38_9FIRM</name>
<dbReference type="PANTHER" id="PTHR37299:SF1">
    <property type="entry name" value="STAGE 0 SPORULATION PROTEIN A HOMOLOG"/>
    <property type="match status" value="1"/>
</dbReference>
<gene>
    <name evidence="2" type="ORF">SAMN02910414_01707</name>
</gene>
<dbReference type="Proteomes" id="UP000183918">
    <property type="component" value="Unassembled WGS sequence"/>
</dbReference>
<dbReference type="InterPro" id="IPR046947">
    <property type="entry name" value="LytR-like"/>
</dbReference>
<feature type="domain" description="HTH LytTR-type" evidence="1">
    <location>
        <begin position="141"/>
        <end position="230"/>
    </location>
</feature>
<dbReference type="EMBL" id="FNPG01000020">
    <property type="protein sequence ID" value="SDY50781.1"/>
    <property type="molecule type" value="Genomic_DNA"/>
</dbReference>
<proteinExistence type="predicted"/>
<dbReference type="InterPro" id="IPR007492">
    <property type="entry name" value="LytTR_DNA-bd_dom"/>
</dbReference>
<dbReference type="PROSITE" id="PS50930">
    <property type="entry name" value="HTH_LYTTR"/>
    <property type="match status" value="1"/>
</dbReference>
<dbReference type="eggNOG" id="COG3279">
    <property type="taxonomic scope" value="Bacteria"/>
</dbReference>
<dbReference type="SMART" id="SM00850">
    <property type="entry name" value="LytTR"/>
    <property type="match status" value="1"/>
</dbReference>
<keyword evidence="3" id="KW-1185">Reference proteome</keyword>
<dbReference type="Gene3D" id="2.40.50.1020">
    <property type="entry name" value="LytTr DNA-binding domain"/>
    <property type="match status" value="1"/>
</dbReference>
<dbReference type="PANTHER" id="PTHR37299">
    <property type="entry name" value="TRANSCRIPTIONAL REGULATOR-RELATED"/>
    <property type="match status" value="1"/>
</dbReference>
<sequence length="231" mass="26811">MTIMIYTKDNKTINTLTKEAQLNFSKNNLDIITPKEIDDIMTFLKKNGQNIDILFFDIDFSFFNHKTLHLIEKSKKISYVVFIAGNDSLLPECFCSKTRGFLKKPLTSDKYFKKTLLFLKKIIASKKNNILCYNYYGEKKSINVNDIEFIKAFGRYSNIICTNEEIFISKNIGLLEDNLCETDIVRIHKSYMININFVKKIKSRYVILLSGKILPIGAKFSKNVHNLLQNS</sequence>
<dbReference type="Pfam" id="PF04397">
    <property type="entry name" value="LytTR"/>
    <property type="match status" value="1"/>
</dbReference>
<dbReference type="AlphaFoldDB" id="A0A1H3KF38"/>
<evidence type="ECO:0000313" key="3">
    <source>
        <dbReference type="Proteomes" id="UP000183918"/>
    </source>
</evidence>